<name>A0A841PSR1_9HYPH</name>
<evidence type="ECO:0000313" key="1">
    <source>
        <dbReference type="EMBL" id="MBB6411395.1"/>
    </source>
</evidence>
<protein>
    <submittedName>
        <fullName evidence="1">Uncharacterized protein</fullName>
    </submittedName>
</protein>
<comment type="caution">
    <text evidence="1">The sequence shown here is derived from an EMBL/GenBank/DDBJ whole genome shotgun (WGS) entry which is preliminary data.</text>
</comment>
<proteinExistence type="predicted"/>
<reference evidence="1 2" key="1">
    <citation type="submission" date="2020-08" db="EMBL/GenBank/DDBJ databases">
        <title>Genomic Encyclopedia of Type Strains, Phase IV (KMG-IV): sequencing the most valuable type-strain genomes for metagenomic binning, comparative biology and taxonomic classification.</title>
        <authorList>
            <person name="Goeker M."/>
        </authorList>
    </citation>
    <scope>NUCLEOTIDE SEQUENCE [LARGE SCALE GENOMIC DNA]</scope>
    <source>
        <strain evidence="1 2">DSM 100039</strain>
    </source>
</reference>
<dbReference type="AlphaFoldDB" id="A0A841PSR1"/>
<dbReference type="EMBL" id="JACHEF010000003">
    <property type="protein sequence ID" value="MBB6411395.1"/>
    <property type="molecule type" value="Genomic_DNA"/>
</dbReference>
<organism evidence="1 2">
    <name type="scientific">Mesorhizobium sangaii</name>
    <dbReference type="NCBI Taxonomy" id="505389"/>
    <lineage>
        <taxon>Bacteria</taxon>
        <taxon>Pseudomonadati</taxon>
        <taxon>Pseudomonadota</taxon>
        <taxon>Alphaproteobacteria</taxon>
        <taxon>Hyphomicrobiales</taxon>
        <taxon>Phyllobacteriaceae</taxon>
        <taxon>Mesorhizobium</taxon>
    </lineage>
</organism>
<sequence>MLAMAMRSSIHPAKLSTVPDTNRVGFLIAGTASLLHRRESRFASTVLSLPFLGGLK</sequence>
<keyword evidence="2" id="KW-1185">Reference proteome</keyword>
<evidence type="ECO:0000313" key="2">
    <source>
        <dbReference type="Proteomes" id="UP000556329"/>
    </source>
</evidence>
<dbReference type="Proteomes" id="UP000556329">
    <property type="component" value="Unassembled WGS sequence"/>
</dbReference>
<gene>
    <name evidence="1" type="ORF">HNQ71_004069</name>
</gene>
<accession>A0A841PSR1</accession>